<keyword evidence="5 9" id="KW-0472">Membrane</keyword>
<dbReference type="Pfam" id="PF00001">
    <property type="entry name" value="7tm_1"/>
    <property type="match status" value="1"/>
</dbReference>
<evidence type="ECO:0000256" key="5">
    <source>
        <dbReference type="ARBA" id="ARBA00023136"/>
    </source>
</evidence>
<comment type="subcellular location">
    <subcellularLocation>
        <location evidence="1">Membrane</location>
        <topology evidence="1">Multi-pass membrane protein</topology>
    </subcellularLocation>
</comment>
<protein>
    <recommendedName>
        <fullName evidence="10">G-protein coupled receptors family 1 profile domain-containing protein</fullName>
    </recommendedName>
</protein>
<keyword evidence="3 9" id="KW-1133">Transmembrane helix</keyword>
<evidence type="ECO:0000256" key="7">
    <source>
        <dbReference type="ARBA" id="ARBA00023224"/>
    </source>
</evidence>
<keyword evidence="6" id="KW-0675">Receptor</keyword>
<dbReference type="Proteomes" id="UP001152803">
    <property type="component" value="Unassembled WGS sequence"/>
</dbReference>
<feature type="transmembrane region" description="Helical" evidence="9">
    <location>
        <begin position="29"/>
        <end position="53"/>
    </location>
</feature>
<keyword evidence="7" id="KW-0807">Transducer</keyword>
<dbReference type="InterPro" id="IPR050125">
    <property type="entry name" value="GPCR_opsins"/>
</dbReference>
<evidence type="ECO:0000259" key="10">
    <source>
        <dbReference type="PROSITE" id="PS50262"/>
    </source>
</evidence>
<feature type="transmembrane region" description="Helical" evidence="9">
    <location>
        <begin position="65"/>
        <end position="84"/>
    </location>
</feature>
<sequence length="394" mass="43475">MCDDRSAHPARDGNNISIFVSKLTPGGDFGVGFTILTVVLLSLLGNGLVLAVSYRRRRKMTGSELLCVNLAVVDFLSCVLFYPLSILSSFSHTWRGCQLTCTYYGLGCFTFGLCGMFTIAAISVTRYLKTCYHLAHVSLEGSSVRLVCGGSWLVAASWSCFPLLGWGEYVPEPYGLSCTVAWERYHVSAKDAAYVLCSFVCFTFLPVLLIVVSQCRILLKIYRFSSALSARGVRTTLRRTERRLSLMFFCISLGFIVAWAPYTVVSLLSIFGGESSRMAPVGFVFPALFAKSSHVYNPFIYFYFNKVFWQELRALLASLCPLRKRSRRVEGAPAPGPLAPHPIQIQLQEPGRPQGPPRTSSLGGGSRPPGLAVYSCWASRMEPLPPREFVPVSA</sequence>
<dbReference type="PRINTS" id="PR00237">
    <property type="entry name" value="GPCRRHODOPSN"/>
</dbReference>
<organism evidence="11 12">
    <name type="scientific">Conger conger</name>
    <name type="common">Conger eel</name>
    <name type="synonym">Muraena conger</name>
    <dbReference type="NCBI Taxonomy" id="82655"/>
    <lineage>
        <taxon>Eukaryota</taxon>
        <taxon>Metazoa</taxon>
        <taxon>Chordata</taxon>
        <taxon>Craniata</taxon>
        <taxon>Vertebrata</taxon>
        <taxon>Euteleostomi</taxon>
        <taxon>Actinopterygii</taxon>
        <taxon>Neopterygii</taxon>
        <taxon>Teleostei</taxon>
        <taxon>Anguilliformes</taxon>
        <taxon>Congridae</taxon>
        <taxon>Conger</taxon>
    </lineage>
</organism>
<dbReference type="PROSITE" id="PS50262">
    <property type="entry name" value="G_PROTEIN_RECEP_F1_2"/>
    <property type="match status" value="1"/>
</dbReference>
<evidence type="ECO:0000313" key="12">
    <source>
        <dbReference type="Proteomes" id="UP001152803"/>
    </source>
</evidence>
<evidence type="ECO:0000256" key="8">
    <source>
        <dbReference type="SAM" id="MobiDB-lite"/>
    </source>
</evidence>
<keyword evidence="4" id="KW-0297">G-protein coupled receptor</keyword>
<proteinExistence type="predicted"/>
<dbReference type="AlphaFoldDB" id="A0A9Q1I100"/>
<feature type="transmembrane region" description="Helical" evidence="9">
    <location>
        <begin position="104"/>
        <end position="125"/>
    </location>
</feature>
<dbReference type="GO" id="GO:0016020">
    <property type="term" value="C:membrane"/>
    <property type="evidence" value="ECO:0007669"/>
    <property type="project" value="UniProtKB-SubCell"/>
</dbReference>
<dbReference type="GO" id="GO:0004930">
    <property type="term" value="F:G protein-coupled receptor activity"/>
    <property type="evidence" value="ECO:0007669"/>
    <property type="project" value="UniProtKB-KW"/>
</dbReference>
<dbReference type="Gene3D" id="1.20.1070.10">
    <property type="entry name" value="Rhodopsin 7-helix transmembrane proteins"/>
    <property type="match status" value="1"/>
</dbReference>
<comment type="caution">
    <text evidence="11">The sequence shown here is derived from an EMBL/GenBank/DDBJ whole genome shotgun (WGS) entry which is preliminary data.</text>
</comment>
<feature type="transmembrane region" description="Helical" evidence="9">
    <location>
        <begin position="146"/>
        <end position="166"/>
    </location>
</feature>
<evidence type="ECO:0000256" key="6">
    <source>
        <dbReference type="ARBA" id="ARBA00023170"/>
    </source>
</evidence>
<evidence type="ECO:0000313" key="11">
    <source>
        <dbReference type="EMBL" id="KAJ8275346.1"/>
    </source>
</evidence>
<dbReference type="EMBL" id="JAFJMO010000006">
    <property type="protein sequence ID" value="KAJ8275346.1"/>
    <property type="molecule type" value="Genomic_DNA"/>
</dbReference>
<dbReference type="FunFam" id="1.20.1070.10:FF:000219">
    <property type="entry name" value="Opsin 5-like 2"/>
    <property type="match status" value="1"/>
</dbReference>
<keyword evidence="2 9" id="KW-0812">Transmembrane</keyword>
<name>A0A9Q1I100_CONCO</name>
<evidence type="ECO:0000256" key="9">
    <source>
        <dbReference type="SAM" id="Phobius"/>
    </source>
</evidence>
<dbReference type="PANTHER" id="PTHR24240">
    <property type="entry name" value="OPSIN"/>
    <property type="match status" value="1"/>
</dbReference>
<accession>A0A9Q1I100</accession>
<dbReference type="SUPFAM" id="SSF81321">
    <property type="entry name" value="Family A G protein-coupled receptor-like"/>
    <property type="match status" value="1"/>
</dbReference>
<dbReference type="InterPro" id="IPR017452">
    <property type="entry name" value="GPCR_Rhodpsn_7TM"/>
</dbReference>
<dbReference type="OrthoDB" id="5564849at2759"/>
<evidence type="ECO:0000256" key="2">
    <source>
        <dbReference type="ARBA" id="ARBA00022692"/>
    </source>
</evidence>
<feature type="transmembrane region" description="Helical" evidence="9">
    <location>
        <begin position="192"/>
        <end position="213"/>
    </location>
</feature>
<feature type="transmembrane region" description="Helical" evidence="9">
    <location>
        <begin position="283"/>
        <end position="304"/>
    </location>
</feature>
<feature type="transmembrane region" description="Helical" evidence="9">
    <location>
        <begin position="244"/>
        <end position="271"/>
    </location>
</feature>
<gene>
    <name evidence="11" type="ORF">COCON_G00099710</name>
</gene>
<evidence type="ECO:0000256" key="4">
    <source>
        <dbReference type="ARBA" id="ARBA00023040"/>
    </source>
</evidence>
<dbReference type="InterPro" id="IPR000276">
    <property type="entry name" value="GPCR_Rhodpsn"/>
</dbReference>
<reference evidence="11" key="1">
    <citation type="journal article" date="2023" name="Science">
        <title>Genome structures resolve the early diversification of teleost fishes.</title>
        <authorList>
            <person name="Parey E."/>
            <person name="Louis A."/>
            <person name="Montfort J."/>
            <person name="Bouchez O."/>
            <person name="Roques C."/>
            <person name="Iampietro C."/>
            <person name="Lluch J."/>
            <person name="Castinel A."/>
            <person name="Donnadieu C."/>
            <person name="Desvignes T."/>
            <person name="Floi Bucao C."/>
            <person name="Jouanno E."/>
            <person name="Wen M."/>
            <person name="Mejri S."/>
            <person name="Dirks R."/>
            <person name="Jansen H."/>
            <person name="Henkel C."/>
            <person name="Chen W.J."/>
            <person name="Zahm M."/>
            <person name="Cabau C."/>
            <person name="Klopp C."/>
            <person name="Thompson A.W."/>
            <person name="Robinson-Rechavi M."/>
            <person name="Braasch I."/>
            <person name="Lecointre G."/>
            <person name="Bobe J."/>
            <person name="Postlethwait J.H."/>
            <person name="Berthelot C."/>
            <person name="Roest Crollius H."/>
            <person name="Guiguen Y."/>
        </authorList>
    </citation>
    <scope>NUCLEOTIDE SEQUENCE</scope>
    <source>
        <strain evidence="11">Concon-B</strain>
    </source>
</reference>
<evidence type="ECO:0000256" key="1">
    <source>
        <dbReference type="ARBA" id="ARBA00004141"/>
    </source>
</evidence>
<feature type="domain" description="G-protein coupled receptors family 1 profile" evidence="10">
    <location>
        <begin position="45"/>
        <end position="301"/>
    </location>
</feature>
<evidence type="ECO:0000256" key="3">
    <source>
        <dbReference type="ARBA" id="ARBA00022989"/>
    </source>
</evidence>
<feature type="region of interest" description="Disordered" evidence="8">
    <location>
        <begin position="331"/>
        <end position="368"/>
    </location>
</feature>
<keyword evidence="12" id="KW-1185">Reference proteome</keyword>